<sequence length="347" mass="38466">MIAPFPFSCICGSQLTLRGRCEFPLFEYPGTGAVSRWSVLGCGVAGLCVATLLAERGEDVEVIGDDARRPASWFAGGMLAPWCEAESAPRDVITLGQHAAAWWQQRVSSVEHQGTLVVAPPRDSQELNRFARMTEQHQWVDPADIEPALEGRFARGLFFAGEAHLDPRLAQQEMRDKLIARGVPFNNRAPSGQIIDCRGIHAAPQLPRLRAVRGEMLILHSDEVQFSRPIRLLHPRFPCYLVPRRGGHFMLGATMIESDDASAISARAMMELLSAAYAIHPALAEARVIESGSGLRPAYPANLPEIHYHNHIFYLNGMYRHGFLLAPMLAEQLMQRLSGEFKNEHSA</sequence>
<dbReference type="EMBL" id="FOSD01000006">
    <property type="protein sequence ID" value="SFK37721.1"/>
    <property type="molecule type" value="Genomic_DNA"/>
</dbReference>
<evidence type="ECO:0000256" key="7">
    <source>
        <dbReference type="ARBA" id="ARBA00039751"/>
    </source>
</evidence>
<gene>
    <name evidence="10" type="ORF">SAMN05518863_106309</name>
</gene>
<dbReference type="InterPro" id="IPR036188">
    <property type="entry name" value="FAD/NAD-bd_sf"/>
</dbReference>
<comment type="cofactor">
    <cofactor evidence="1">
        <name>FAD</name>
        <dbReference type="ChEBI" id="CHEBI:57692"/>
    </cofactor>
</comment>
<evidence type="ECO:0000259" key="9">
    <source>
        <dbReference type="Pfam" id="PF01266"/>
    </source>
</evidence>
<keyword evidence="11" id="KW-1185">Reference proteome</keyword>
<name>A0A1I3Z235_9GAMM</name>
<dbReference type="PANTHER" id="PTHR11530">
    <property type="entry name" value="D-AMINO ACID OXIDASE"/>
    <property type="match status" value="1"/>
</dbReference>
<dbReference type="SUPFAM" id="SSF51971">
    <property type="entry name" value="Nucleotide-binding domain"/>
    <property type="match status" value="1"/>
</dbReference>
<evidence type="ECO:0000256" key="3">
    <source>
        <dbReference type="ARBA" id="ARBA00022630"/>
    </source>
</evidence>
<evidence type="ECO:0000313" key="10">
    <source>
        <dbReference type="EMBL" id="SFK37721.1"/>
    </source>
</evidence>
<comment type="similarity">
    <text evidence="2">Belongs to the DAMOX/DASOX family.</text>
</comment>
<evidence type="ECO:0000256" key="1">
    <source>
        <dbReference type="ARBA" id="ARBA00001974"/>
    </source>
</evidence>
<dbReference type="PANTHER" id="PTHR11530:SF11">
    <property type="entry name" value="D-ASPARTATE OXIDASE"/>
    <property type="match status" value="1"/>
</dbReference>
<dbReference type="InterPro" id="IPR006076">
    <property type="entry name" value="FAD-dep_OxRdtase"/>
</dbReference>
<comment type="catalytic activity">
    <reaction evidence="8">
        <text>a D-alpha-amino acid + O2 + H2O = a 2-oxocarboxylate + H2O2 + NH4(+)</text>
        <dbReference type="Rhea" id="RHEA:21816"/>
        <dbReference type="ChEBI" id="CHEBI:15377"/>
        <dbReference type="ChEBI" id="CHEBI:15379"/>
        <dbReference type="ChEBI" id="CHEBI:16240"/>
        <dbReference type="ChEBI" id="CHEBI:28938"/>
        <dbReference type="ChEBI" id="CHEBI:35179"/>
        <dbReference type="ChEBI" id="CHEBI:59871"/>
        <dbReference type="EC" id="1.4.3.3"/>
    </reaction>
    <physiologicalReaction direction="left-to-right" evidence="8">
        <dbReference type="Rhea" id="RHEA:21817"/>
    </physiologicalReaction>
</comment>
<evidence type="ECO:0000256" key="5">
    <source>
        <dbReference type="ARBA" id="ARBA00023002"/>
    </source>
</evidence>
<keyword evidence="3" id="KW-0285">Flavoprotein</keyword>
<evidence type="ECO:0000256" key="2">
    <source>
        <dbReference type="ARBA" id="ARBA00006730"/>
    </source>
</evidence>
<dbReference type="Gene3D" id="3.30.9.10">
    <property type="entry name" value="D-Amino Acid Oxidase, subunit A, domain 2"/>
    <property type="match status" value="2"/>
</dbReference>
<proteinExistence type="inferred from homology"/>
<dbReference type="InterPro" id="IPR023209">
    <property type="entry name" value="DAO"/>
</dbReference>
<organism evidence="10 11">
    <name type="scientific">Candidatus Pantoea symbiotica</name>
    <dbReference type="NCBI Taxonomy" id="1884370"/>
    <lineage>
        <taxon>Bacteria</taxon>
        <taxon>Pseudomonadati</taxon>
        <taxon>Pseudomonadota</taxon>
        <taxon>Gammaproteobacteria</taxon>
        <taxon>Enterobacterales</taxon>
        <taxon>Erwiniaceae</taxon>
        <taxon>Pantoea</taxon>
    </lineage>
</organism>
<evidence type="ECO:0000256" key="8">
    <source>
        <dbReference type="ARBA" id="ARBA00049547"/>
    </source>
</evidence>
<dbReference type="Proteomes" id="UP000198841">
    <property type="component" value="Unassembled WGS sequence"/>
</dbReference>
<evidence type="ECO:0000256" key="6">
    <source>
        <dbReference type="ARBA" id="ARBA00039101"/>
    </source>
</evidence>
<dbReference type="SUPFAM" id="SSF54373">
    <property type="entry name" value="FAD-linked reductases, C-terminal domain"/>
    <property type="match status" value="1"/>
</dbReference>
<accession>A0A1I3Z235</accession>
<dbReference type="Gene3D" id="3.50.50.60">
    <property type="entry name" value="FAD/NAD(P)-binding domain"/>
    <property type="match status" value="1"/>
</dbReference>
<comment type="caution">
    <text evidence="10">The sequence shown here is derived from an EMBL/GenBank/DDBJ whole genome shotgun (WGS) entry which is preliminary data.</text>
</comment>
<dbReference type="EC" id="1.4.3.3" evidence="6"/>
<evidence type="ECO:0000313" key="11">
    <source>
        <dbReference type="Proteomes" id="UP000198841"/>
    </source>
</evidence>
<reference evidence="10 11" key="1">
    <citation type="submission" date="2016-10" db="EMBL/GenBank/DDBJ databases">
        <authorList>
            <person name="Varghese N."/>
            <person name="Submissions S."/>
        </authorList>
    </citation>
    <scope>NUCLEOTIDE SEQUENCE [LARGE SCALE GENOMIC DNA]</scope>
    <source>
        <strain evidence="10 11">YR512</strain>
    </source>
</reference>
<dbReference type="Pfam" id="PF01266">
    <property type="entry name" value="DAO"/>
    <property type="match status" value="1"/>
</dbReference>
<keyword evidence="4" id="KW-0274">FAD</keyword>
<keyword evidence="5" id="KW-0560">Oxidoreductase</keyword>
<protein>
    <recommendedName>
        <fullName evidence="7">D-amino-acid oxidase</fullName>
        <ecNumber evidence="6">1.4.3.3</ecNumber>
    </recommendedName>
</protein>
<feature type="domain" description="FAD dependent oxidoreductase" evidence="9">
    <location>
        <begin position="39"/>
        <end position="335"/>
    </location>
</feature>
<evidence type="ECO:0000256" key="4">
    <source>
        <dbReference type="ARBA" id="ARBA00022827"/>
    </source>
</evidence>